<protein>
    <submittedName>
        <fullName evidence="1">Uncharacterized protein</fullName>
    </submittedName>
</protein>
<organism evidence="1 2">
    <name type="scientific">Trichocladium antarcticum</name>
    <dbReference type="NCBI Taxonomy" id="1450529"/>
    <lineage>
        <taxon>Eukaryota</taxon>
        <taxon>Fungi</taxon>
        <taxon>Dikarya</taxon>
        <taxon>Ascomycota</taxon>
        <taxon>Pezizomycotina</taxon>
        <taxon>Sordariomycetes</taxon>
        <taxon>Sordariomycetidae</taxon>
        <taxon>Sordariales</taxon>
        <taxon>Chaetomiaceae</taxon>
        <taxon>Trichocladium</taxon>
    </lineage>
</organism>
<comment type="caution">
    <text evidence="1">The sequence shown here is derived from an EMBL/GenBank/DDBJ whole genome shotgun (WGS) entry which is preliminary data.</text>
</comment>
<keyword evidence="2" id="KW-1185">Reference proteome</keyword>
<dbReference type="Proteomes" id="UP001304895">
    <property type="component" value="Unassembled WGS sequence"/>
</dbReference>
<dbReference type="AlphaFoldDB" id="A0AAN6UQX7"/>
<sequence>MRVIPARQDGIRGGRGWIGGPRCPCLLIGLACSGQPCQLATCPPYIPTYICICSGATVRLSTDAGKAQSQAMTSWRPQGARHFGRLTSQPQPGGRPGVLAAQPWPREMAAARGGLCMTAREVAGVACARRIAIFPDAAGQSEGINRNARTLTKEGHSRPALGDRAAPAWPAWAENDDRTAAVGAPQLVTLCGASTWRHGDWAGGGGR</sequence>
<accession>A0AAN6UQX7</accession>
<reference evidence="1" key="1">
    <citation type="journal article" date="2023" name="Mol. Phylogenet. Evol.">
        <title>Genome-scale phylogeny and comparative genomics of the fungal order Sordariales.</title>
        <authorList>
            <person name="Hensen N."/>
            <person name="Bonometti L."/>
            <person name="Westerberg I."/>
            <person name="Brannstrom I.O."/>
            <person name="Guillou S."/>
            <person name="Cros-Aarteil S."/>
            <person name="Calhoun S."/>
            <person name="Haridas S."/>
            <person name="Kuo A."/>
            <person name="Mondo S."/>
            <person name="Pangilinan J."/>
            <person name="Riley R."/>
            <person name="LaButti K."/>
            <person name="Andreopoulos B."/>
            <person name="Lipzen A."/>
            <person name="Chen C."/>
            <person name="Yan M."/>
            <person name="Daum C."/>
            <person name="Ng V."/>
            <person name="Clum A."/>
            <person name="Steindorff A."/>
            <person name="Ohm R.A."/>
            <person name="Martin F."/>
            <person name="Silar P."/>
            <person name="Natvig D.O."/>
            <person name="Lalanne C."/>
            <person name="Gautier V."/>
            <person name="Ament-Velasquez S.L."/>
            <person name="Kruys A."/>
            <person name="Hutchinson M.I."/>
            <person name="Powell A.J."/>
            <person name="Barry K."/>
            <person name="Miller A.N."/>
            <person name="Grigoriev I.V."/>
            <person name="Debuchy R."/>
            <person name="Gladieux P."/>
            <person name="Hiltunen Thoren M."/>
            <person name="Johannesson H."/>
        </authorList>
    </citation>
    <scope>NUCLEOTIDE SEQUENCE</scope>
    <source>
        <strain evidence="1">CBS 123565</strain>
    </source>
</reference>
<evidence type="ECO:0000313" key="1">
    <source>
        <dbReference type="EMBL" id="KAK4137398.1"/>
    </source>
</evidence>
<evidence type="ECO:0000313" key="2">
    <source>
        <dbReference type="Proteomes" id="UP001304895"/>
    </source>
</evidence>
<gene>
    <name evidence="1" type="ORF">BT67DRAFT_108446</name>
</gene>
<name>A0AAN6UQX7_9PEZI</name>
<proteinExistence type="predicted"/>
<reference evidence="1" key="2">
    <citation type="submission" date="2023-05" db="EMBL/GenBank/DDBJ databases">
        <authorList>
            <consortium name="Lawrence Berkeley National Laboratory"/>
            <person name="Steindorff A."/>
            <person name="Hensen N."/>
            <person name="Bonometti L."/>
            <person name="Westerberg I."/>
            <person name="Brannstrom I.O."/>
            <person name="Guillou S."/>
            <person name="Cros-Aarteil S."/>
            <person name="Calhoun S."/>
            <person name="Haridas S."/>
            <person name="Kuo A."/>
            <person name="Mondo S."/>
            <person name="Pangilinan J."/>
            <person name="Riley R."/>
            <person name="Labutti K."/>
            <person name="Andreopoulos B."/>
            <person name="Lipzen A."/>
            <person name="Chen C."/>
            <person name="Yanf M."/>
            <person name="Daum C."/>
            <person name="Ng V."/>
            <person name="Clum A."/>
            <person name="Ohm R."/>
            <person name="Martin F."/>
            <person name="Silar P."/>
            <person name="Natvig D."/>
            <person name="Lalanne C."/>
            <person name="Gautier V."/>
            <person name="Ament-Velasquez S.L."/>
            <person name="Kruys A."/>
            <person name="Hutchinson M.I."/>
            <person name="Powell A.J."/>
            <person name="Barry K."/>
            <person name="Miller A.N."/>
            <person name="Grigoriev I.V."/>
            <person name="Debuchy R."/>
            <person name="Gladieux P."/>
            <person name="Thoren M.H."/>
            <person name="Johannesson H."/>
        </authorList>
    </citation>
    <scope>NUCLEOTIDE SEQUENCE</scope>
    <source>
        <strain evidence="1">CBS 123565</strain>
    </source>
</reference>
<dbReference type="EMBL" id="MU853402">
    <property type="protein sequence ID" value="KAK4137398.1"/>
    <property type="molecule type" value="Genomic_DNA"/>
</dbReference>